<dbReference type="Gene3D" id="2.60.130.10">
    <property type="entry name" value="Aromatic compound dioxygenase"/>
    <property type="match status" value="1"/>
</dbReference>
<dbReference type="RefSeq" id="WP_225507951.1">
    <property type="nucleotide sequence ID" value="NZ_CP084226.1"/>
</dbReference>
<keyword evidence="3" id="KW-1185">Reference proteome</keyword>
<dbReference type="InterPro" id="IPR000627">
    <property type="entry name" value="Intradiol_dOase_C"/>
</dbReference>
<proteinExistence type="predicted"/>
<sequence length="256" mass="29815">MKSRRILLKYIITAIGFSSISSYIKNSYAFLNKNYILGDNLFCKKTPEQIPGPYYRNLTLVRRHIIDSQEGIPLLIKFRVVDVLKNCEPVENLCVNIWHCNSEGHYSGWDFINPNLEVMSDDIGSVPRTDEKNFLRGSQLTDSSGFVRFTTIYPGFYAGRATHIHFTITECLEKKEEVLVSQLYFPEDMNIEVYKSKYYPSREINRINNMEDDYYKNMNGRKLVLNIKKLSNDINDGLFGEMTIYINSNEKSLTYN</sequence>
<geneLocation type="plasmid" evidence="2 3">
    <name>paApi_AU1</name>
</geneLocation>
<protein>
    <submittedName>
        <fullName evidence="2">Intradiol ring-cleavage dioxygenase</fullName>
    </submittedName>
</protein>
<dbReference type="SUPFAM" id="SSF49482">
    <property type="entry name" value="Aromatic compound dioxygenase"/>
    <property type="match status" value="1"/>
</dbReference>
<dbReference type="CDD" id="cd03457">
    <property type="entry name" value="intradiol_dioxygenase_like"/>
    <property type="match status" value="1"/>
</dbReference>
<dbReference type="PANTHER" id="PTHR34315">
    <property type="match status" value="1"/>
</dbReference>
<dbReference type="PANTHER" id="PTHR34315:SF1">
    <property type="entry name" value="INTRADIOL RING-CLEAVAGE DIOXYGENASES DOMAIN-CONTAINING PROTEIN-RELATED"/>
    <property type="match status" value="1"/>
</dbReference>
<keyword evidence="2" id="KW-0223">Dioxygenase</keyword>
<evidence type="ECO:0000313" key="2">
    <source>
        <dbReference type="EMBL" id="WGO82241.1"/>
    </source>
</evidence>
<name>A0ABY8NZR4_9GAMM</name>
<evidence type="ECO:0000313" key="3">
    <source>
        <dbReference type="Proteomes" id="UP001231859"/>
    </source>
</evidence>
<dbReference type="Pfam" id="PF00775">
    <property type="entry name" value="Dioxygenase_C"/>
    <property type="match status" value="1"/>
</dbReference>
<keyword evidence="2" id="KW-0614">Plasmid</keyword>
<dbReference type="GO" id="GO:0051213">
    <property type="term" value="F:dioxygenase activity"/>
    <property type="evidence" value="ECO:0007669"/>
    <property type="project" value="UniProtKB-KW"/>
</dbReference>
<accession>A0ABY8NZR4</accession>
<dbReference type="Proteomes" id="UP001231859">
    <property type="component" value="Plasmid paApi_AU1"/>
</dbReference>
<reference evidence="2 3" key="1">
    <citation type="submission" date="2023-04" db="EMBL/GenBank/DDBJ databases">
        <title>Genome dynamics across the evolutionary transition to endosymbiosis.</title>
        <authorList>
            <person name="Siozios S."/>
            <person name="Nadal-Jimenez P."/>
            <person name="Azagi T."/>
            <person name="Sprong H."/>
            <person name="Frost C.L."/>
            <person name="Parratt S.R."/>
            <person name="Taylor G."/>
            <person name="Brettell L."/>
            <person name="Lew K.C."/>
            <person name="Croft L."/>
            <person name="King K.C."/>
            <person name="Brockhurst M.A."/>
            <person name="Hypsa V."/>
            <person name="Novakova E."/>
            <person name="Darby A.C."/>
            <person name="Hurst G.D.D."/>
        </authorList>
    </citation>
    <scope>NUCLEOTIDE SEQUENCE [LARGE SCALE GENOMIC DNA]</scope>
    <source>
        <strain evidence="3">aApi_AU</strain>
        <plasmid evidence="2 3">paApi_AU1</plasmid>
    </source>
</reference>
<gene>
    <name evidence="2" type="ORF">QG404_00315</name>
</gene>
<organism evidence="2 3">
    <name type="scientific">Arsenophonus apicola</name>
    <dbReference type="NCBI Taxonomy" id="2879119"/>
    <lineage>
        <taxon>Bacteria</taxon>
        <taxon>Pseudomonadati</taxon>
        <taxon>Pseudomonadota</taxon>
        <taxon>Gammaproteobacteria</taxon>
        <taxon>Enterobacterales</taxon>
        <taxon>Morganellaceae</taxon>
        <taxon>Arsenophonus</taxon>
    </lineage>
</organism>
<evidence type="ECO:0000259" key="1">
    <source>
        <dbReference type="Pfam" id="PF00775"/>
    </source>
</evidence>
<keyword evidence="2" id="KW-0560">Oxidoreductase</keyword>
<feature type="domain" description="Intradiol ring-cleavage dioxygenases" evidence="1">
    <location>
        <begin position="59"/>
        <end position="191"/>
    </location>
</feature>
<dbReference type="EMBL" id="CP123757">
    <property type="protein sequence ID" value="WGO82241.1"/>
    <property type="molecule type" value="Genomic_DNA"/>
</dbReference>
<dbReference type="InterPro" id="IPR015889">
    <property type="entry name" value="Intradiol_dOase_core"/>
</dbReference>